<feature type="transmembrane region" description="Helical" evidence="1">
    <location>
        <begin position="6"/>
        <end position="25"/>
    </location>
</feature>
<proteinExistence type="predicted"/>
<evidence type="ECO:0000256" key="1">
    <source>
        <dbReference type="SAM" id="Phobius"/>
    </source>
</evidence>
<gene>
    <name evidence="2" type="ORF">PGH26_14360</name>
</gene>
<organism evidence="2 3">
    <name type="scientific">Sporosarcina jeotgali</name>
    <dbReference type="NCBI Taxonomy" id="3020056"/>
    <lineage>
        <taxon>Bacteria</taxon>
        <taxon>Bacillati</taxon>
        <taxon>Bacillota</taxon>
        <taxon>Bacilli</taxon>
        <taxon>Bacillales</taxon>
        <taxon>Caryophanaceae</taxon>
        <taxon>Sporosarcina</taxon>
    </lineage>
</organism>
<dbReference type="Proteomes" id="UP001303532">
    <property type="component" value="Chromosome"/>
</dbReference>
<dbReference type="RefSeq" id="WP_323691716.1">
    <property type="nucleotide sequence ID" value="NZ_CP116341.1"/>
</dbReference>
<evidence type="ECO:0000313" key="3">
    <source>
        <dbReference type="Proteomes" id="UP001303532"/>
    </source>
</evidence>
<evidence type="ECO:0000313" key="2">
    <source>
        <dbReference type="EMBL" id="WOV84034.1"/>
    </source>
</evidence>
<keyword evidence="1" id="KW-1133">Transmembrane helix</keyword>
<keyword evidence="1" id="KW-0812">Transmembrane</keyword>
<name>A0ABZ0KYP7_9BACL</name>
<dbReference type="EMBL" id="CP116341">
    <property type="protein sequence ID" value="WOV84034.1"/>
    <property type="molecule type" value="Genomic_DNA"/>
</dbReference>
<keyword evidence="1" id="KW-0472">Membrane</keyword>
<accession>A0ABZ0KYP7</accession>
<reference evidence="2 3" key="1">
    <citation type="submission" date="2023-01" db="EMBL/GenBank/DDBJ databases">
        <title>Sporosarcina sp. nov., isolated from Korean tranditional fermented seafood 'Jeotgal'.</title>
        <authorList>
            <person name="Yang A.-I."/>
        </authorList>
    </citation>
    <scope>NUCLEOTIDE SEQUENCE [LARGE SCALE GENOMIC DNA]</scope>
    <source>
        <strain evidence="2 3">B2O-1</strain>
    </source>
</reference>
<sequence length="56" mass="5982">MKGKSIAIAVIVLTIAAVAAIYFLVMATFKHDQHPADTSMGAPVSIELKEQSVIVR</sequence>
<keyword evidence="3" id="KW-1185">Reference proteome</keyword>
<protein>
    <submittedName>
        <fullName evidence="2">Uncharacterized protein</fullName>
    </submittedName>
</protein>